<dbReference type="AlphaFoldDB" id="A0A0B9A0K1"/>
<dbReference type="PATRIC" id="fig|1703.6.peg.2585"/>
<keyword evidence="1" id="KW-0812">Transmembrane</keyword>
<sequence>MPGGVSSAKLMSMLVCGTRLRLRIAAVIVAVIGAVGLTGCMGPGLSGRADDIGAVLSAKPGVEDVETQYQNGFDSGRSITYIIKMVPGASTAQSVDVAAALDQETGDEFDRYDQELRLLLSGRAVEISDASNSDIMADRASHLLALASEMSVNRLEWRQASEQTTFEDVLELTDPQDDIFGTINAVRAELGTEQFDLRVRGSAQTEWAVAFPYAEQAQAQARLETAIEPILPTTVQVVIDDNQVSGLFVVVPDGPDVVSRLRGIIERVDSPDAQPWYFDWALGSDPTGAVDYSTKGLVNVGGCEYDEDPDRQITSATQTLQDQLRTLYDTCR</sequence>
<protein>
    <submittedName>
        <fullName evidence="2">Uncharacterized protein</fullName>
    </submittedName>
</protein>
<dbReference type="Proteomes" id="UP000031488">
    <property type="component" value="Unassembled WGS sequence"/>
</dbReference>
<evidence type="ECO:0000313" key="2">
    <source>
        <dbReference type="EMBL" id="KHS52129.1"/>
    </source>
</evidence>
<comment type="caution">
    <text evidence="2">The sequence shown here is derived from an EMBL/GenBank/DDBJ whole genome shotgun (WGS) entry which is preliminary data.</text>
</comment>
<name>A0A0B9A0K1_BRELN</name>
<feature type="transmembrane region" description="Helical" evidence="1">
    <location>
        <begin position="20"/>
        <end position="39"/>
    </location>
</feature>
<accession>A0A0B9A0K1</accession>
<organism evidence="2 3">
    <name type="scientific">Brevibacterium linens</name>
    <dbReference type="NCBI Taxonomy" id="1703"/>
    <lineage>
        <taxon>Bacteria</taxon>
        <taxon>Bacillati</taxon>
        <taxon>Actinomycetota</taxon>
        <taxon>Actinomycetes</taxon>
        <taxon>Micrococcales</taxon>
        <taxon>Brevibacteriaceae</taxon>
        <taxon>Brevibacterium</taxon>
    </lineage>
</organism>
<reference evidence="2 3" key="1">
    <citation type="submission" date="2014-11" db="EMBL/GenBank/DDBJ databases">
        <title>Draft Genome Sequence of Brevibacterium linens AE038-8.</title>
        <authorList>
            <person name="Maizel D."/>
            <person name="Utturkar S.M."/>
            <person name="Brown S.D."/>
            <person name="Ferrero M."/>
            <person name="Rosen B.P."/>
        </authorList>
    </citation>
    <scope>NUCLEOTIDE SEQUENCE [LARGE SCALE GENOMIC DNA]</scope>
    <source>
        <strain evidence="2 3">AE038-8</strain>
    </source>
</reference>
<evidence type="ECO:0000256" key="1">
    <source>
        <dbReference type="SAM" id="Phobius"/>
    </source>
</evidence>
<keyword evidence="3" id="KW-1185">Reference proteome</keyword>
<keyword evidence="1" id="KW-1133">Transmembrane helix</keyword>
<keyword evidence="1" id="KW-0472">Membrane</keyword>
<proteinExistence type="predicted"/>
<dbReference type="EMBL" id="JTJZ01000020">
    <property type="protein sequence ID" value="KHS52129.1"/>
    <property type="molecule type" value="Genomic_DNA"/>
</dbReference>
<evidence type="ECO:0000313" key="3">
    <source>
        <dbReference type="Proteomes" id="UP000031488"/>
    </source>
</evidence>
<gene>
    <name evidence="2" type="ORF">AE0388_2679</name>
</gene>